<dbReference type="Proteomes" id="UP000825483">
    <property type="component" value="Unassembled WGS sequence"/>
</dbReference>
<dbReference type="RefSeq" id="WP_223925640.1">
    <property type="nucleotide sequence ID" value="NZ_BPTU01000001.1"/>
</dbReference>
<dbReference type="HAMAP" id="MF_00048">
    <property type="entry name" value="UPF0102"/>
    <property type="match status" value="1"/>
</dbReference>
<dbReference type="AlphaFoldDB" id="A0A9R1CAZ4"/>
<dbReference type="InterPro" id="IPR011856">
    <property type="entry name" value="tRNA_endonuc-like_dom_sf"/>
</dbReference>
<sequence>MALHNDLGRWGEDAAAAYLEQKGLRVLARDWHYGHRDLDIVATDDDGLCVIAEVKTRRDEKYNDADKAVSPQKIRSLSIAANAFVKTYHIDVEVRFDIVTVVGTPEHYEVRHVENAFLPFV</sequence>
<proteinExistence type="inferred from homology"/>
<dbReference type="PANTHER" id="PTHR34039">
    <property type="entry name" value="UPF0102 PROTEIN YRAN"/>
    <property type="match status" value="1"/>
</dbReference>
<keyword evidence="4" id="KW-1185">Reference proteome</keyword>
<dbReference type="GO" id="GO:0003676">
    <property type="term" value="F:nucleic acid binding"/>
    <property type="evidence" value="ECO:0007669"/>
    <property type="project" value="InterPro"/>
</dbReference>
<name>A0A9R1CAZ4_9BACT</name>
<protein>
    <recommendedName>
        <fullName evidence="2">UPF0102 protein PRLR5076_21880</fullName>
    </recommendedName>
</protein>
<evidence type="ECO:0000313" key="4">
    <source>
        <dbReference type="Proteomes" id="UP000825483"/>
    </source>
</evidence>
<dbReference type="Gene3D" id="3.40.1350.10">
    <property type="match status" value="1"/>
</dbReference>
<dbReference type="EMBL" id="BPUB01000002">
    <property type="protein sequence ID" value="GJG59337.1"/>
    <property type="molecule type" value="Genomic_DNA"/>
</dbReference>
<organism evidence="3 4">
    <name type="scientific">Prevotella lacticifex</name>
    <dbReference type="NCBI Taxonomy" id="2854755"/>
    <lineage>
        <taxon>Bacteria</taxon>
        <taxon>Pseudomonadati</taxon>
        <taxon>Bacteroidota</taxon>
        <taxon>Bacteroidia</taxon>
        <taxon>Bacteroidales</taxon>
        <taxon>Prevotellaceae</taxon>
        <taxon>Prevotella</taxon>
    </lineage>
</organism>
<accession>A0A9R1CAZ4</accession>
<comment type="caution">
    <text evidence="3">The sequence shown here is derived from an EMBL/GenBank/DDBJ whole genome shotgun (WGS) entry which is preliminary data.</text>
</comment>
<dbReference type="GeneID" id="72466622"/>
<reference evidence="3" key="1">
    <citation type="journal article" date="2022" name="Int. J. Syst. Evol. Microbiol.">
        <title>Prevotella lacticifex sp. nov., isolated from the rumen of cows.</title>
        <authorList>
            <person name="Shinkai T."/>
            <person name="Ikeyama N."/>
            <person name="Kumagai M."/>
            <person name="Ohmori H."/>
            <person name="Sakamoto M."/>
            <person name="Ohkuma M."/>
            <person name="Mitsumori M."/>
        </authorList>
    </citation>
    <scope>NUCLEOTIDE SEQUENCE</scope>
    <source>
        <strain evidence="3">R5076</strain>
    </source>
</reference>
<dbReference type="PANTHER" id="PTHR34039:SF1">
    <property type="entry name" value="UPF0102 PROTEIN YRAN"/>
    <property type="match status" value="1"/>
</dbReference>
<gene>
    <name evidence="3" type="ORF">PRLR5076_21880</name>
</gene>
<evidence type="ECO:0000256" key="2">
    <source>
        <dbReference type="HAMAP-Rule" id="MF_00048"/>
    </source>
</evidence>
<dbReference type="InterPro" id="IPR011335">
    <property type="entry name" value="Restrct_endonuc-II-like"/>
</dbReference>
<evidence type="ECO:0000313" key="3">
    <source>
        <dbReference type="EMBL" id="GJG59337.1"/>
    </source>
</evidence>
<dbReference type="Pfam" id="PF02021">
    <property type="entry name" value="UPF0102"/>
    <property type="match status" value="1"/>
</dbReference>
<dbReference type="SUPFAM" id="SSF52980">
    <property type="entry name" value="Restriction endonuclease-like"/>
    <property type="match status" value="1"/>
</dbReference>
<dbReference type="InterPro" id="IPR003509">
    <property type="entry name" value="UPF0102_YraN-like"/>
</dbReference>
<evidence type="ECO:0000256" key="1">
    <source>
        <dbReference type="ARBA" id="ARBA00006738"/>
    </source>
</evidence>
<comment type="similarity">
    <text evidence="1 2">Belongs to the UPF0102 family.</text>
</comment>
<dbReference type="CDD" id="cd20736">
    <property type="entry name" value="PoNe_Nuclease"/>
    <property type="match status" value="1"/>
</dbReference>